<feature type="compositionally biased region" description="Low complexity" evidence="1">
    <location>
        <begin position="236"/>
        <end position="251"/>
    </location>
</feature>
<keyword evidence="2" id="KW-0732">Signal</keyword>
<gene>
    <name evidence="4" type="ORF">B0T14DRAFT_495523</name>
</gene>
<keyword evidence="5" id="KW-1185">Reference proteome</keyword>
<evidence type="ECO:0000259" key="3">
    <source>
        <dbReference type="Pfam" id="PF20578"/>
    </source>
</evidence>
<dbReference type="Pfam" id="PF20578">
    <property type="entry name" value="aBig_2"/>
    <property type="match status" value="1"/>
</dbReference>
<evidence type="ECO:0000313" key="5">
    <source>
        <dbReference type="Proteomes" id="UP001175000"/>
    </source>
</evidence>
<organism evidence="4 5">
    <name type="scientific">Immersiella caudata</name>
    <dbReference type="NCBI Taxonomy" id="314043"/>
    <lineage>
        <taxon>Eukaryota</taxon>
        <taxon>Fungi</taxon>
        <taxon>Dikarya</taxon>
        <taxon>Ascomycota</taxon>
        <taxon>Pezizomycotina</taxon>
        <taxon>Sordariomycetes</taxon>
        <taxon>Sordariomycetidae</taxon>
        <taxon>Sordariales</taxon>
        <taxon>Lasiosphaeriaceae</taxon>
        <taxon>Immersiella</taxon>
    </lineage>
</organism>
<sequence length="332" mass="35827">MHSSKSALLAALASLAATAQGRLLIHLPLNETSGTRANDWSGSNLHGTYVNGPQLQGSNGARLDGVNDYIQLPNNILRNLGSLTASIEVNIRPEQTGQYFVYGLGNTARETGFGYGYLFATGDPQLRVGITPTHWDFEAEVRTNRPLPRNIWKTITFTIEAANGGRLGLYDDGRYIAGRTNTLPITAPGLINSGATVNNYIGRSVFQLDKYLAGSVRNFRLYDNVLSANEIAALHRPQTQPTQPTQPTNPTQPRPEDRVTTALTSISIPNSDNIRGNINLPATSNGLAIRWETSDSSVVRVNGLVTRPVGRDATVVLTARVSTDGLLLPLLG</sequence>
<name>A0AA40C3Z1_9PEZI</name>
<feature type="region of interest" description="Disordered" evidence="1">
    <location>
        <begin position="234"/>
        <end position="257"/>
    </location>
</feature>
<feature type="domain" description="Atrophied bacterial Ig" evidence="3">
    <location>
        <begin position="270"/>
        <end position="324"/>
    </location>
</feature>
<evidence type="ECO:0000256" key="1">
    <source>
        <dbReference type="SAM" id="MobiDB-lite"/>
    </source>
</evidence>
<dbReference type="EMBL" id="JAULSU010000003">
    <property type="protein sequence ID" value="KAK0624202.1"/>
    <property type="molecule type" value="Genomic_DNA"/>
</dbReference>
<feature type="chain" id="PRO_5041366250" evidence="2">
    <location>
        <begin position="22"/>
        <end position="332"/>
    </location>
</feature>
<reference evidence="4" key="1">
    <citation type="submission" date="2023-06" db="EMBL/GenBank/DDBJ databases">
        <title>Genome-scale phylogeny and comparative genomics of the fungal order Sordariales.</title>
        <authorList>
            <consortium name="Lawrence Berkeley National Laboratory"/>
            <person name="Hensen N."/>
            <person name="Bonometti L."/>
            <person name="Westerberg I."/>
            <person name="Brannstrom I.O."/>
            <person name="Guillou S."/>
            <person name="Cros-Aarteil S."/>
            <person name="Calhoun S."/>
            <person name="Haridas S."/>
            <person name="Kuo A."/>
            <person name="Mondo S."/>
            <person name="Pangilinan J."/>
            <person name="Riley R."/>
            <person name="Labutti K."/>
            <person name="Andreopoulos B."/>
            <person name="Lipzen A."/>
            <person name="Chen C."/>
            <person name="Yanf M."/>
            <person name="Daum C."/>
            <person name="Ng V."/>
            <person name="Clum A."/>
            <person name="Steindorff A."/>
            <person name="Ohm R."/>
            <person name="Martin F."/>
            <person name="Silar P."/>
            <person name="Natvig D."/>
            <person name="Lalanne C."/>
            <person name="Gautier V."/>
            <person name="Ament-Velasquez S.L."/>
            <person name="Kruys A."/>
            <person name="Hutchinson M.I."/>
            <person name="Powell A.J."/>
            <person name="Barry K."/>
            <person name="Miller A.N."/>
            <person name="Grigoriev I.V."/>
            <person name="Debuchy R."/>
            <person name="Gladieux P."/>
            <person name="Thoren M.H."/>
            <person name="Johannesson H."/>
        </authorList>
    </citation>
    <scope>NUCLEOTIDE SEQUENCE</scope>
    <source>
        <strain evidence="4">CBS 606.72</strain>
    </source>
</reference>
<accession>A0AA40C3Z1</accession>
<dbReference type="InterPro" id="IPR013320">
    <property type="entry name" value="ConA-like_dom_sf"/>
</dbReference>
<proteinExistence type="predicted"/>
<dbReference type="Proteomes" id="UP001175000">
    <property type="component" value="Unassembled WGS sequence"/>
</dbReference>
<dbReference type="SUPFAM" id="SSF49899">
    <property type="entry name" value="Concanavalin A-like lectins/glucanases"/>
    <property type="match status" value="1"/>
</dbReference>
<dbReference type="Gene3D" id="2.60.120.200">
    <property type="match status" value="1"/>
</dbReference>
<dbReference type="Pfam" id="PF13385">
    <property type="entry name" value="Laminin_G_3"/>
    <property type="match status" value="1"/>
</dbReference>
<dbReference type="InterPro" id="IPR046780">
    <property type="entry name" value="aBig_2"/>
</dbReference>
<comment type="caution">
    <text evidence="4">The sequence shown here is derived from an EMBL/GenBank/DDBJ whole genome shotgun (WGS) entry which is preliminary data.</text>
</comment>
<evidence type="ECO:0000313" key="4">
    <source>
        <dbReference type="EMBL" id="KAK0624202.1"/>
    </source>
</evidence>
<protein>
    <submittedName>
        <fullName evidence="4">Concanavalin A-like lectin/glucanase domain-containing protein</fullName>
    </submittedName>
</protein>
<evidence type="ECO:0000256" key="2">
    <source>
        <dbReference type="SAM" id="SignalP"/>
    </source>
</evidence>
<dbReference type="AlphaFoldDB" id="A0AA40C3Z1"/>
<feature type="signal peptide" evidence="2">
    <location>
        <begin position="1"/>
        <end position="21"/>
    </location>
</feature>